<feature type="signal peptide" evidence="1">
    <location>
        <begin position="1"/>
        <end position="21"/>
    </location>
</feature>
<reference evidence="2" key="2">
    <citation type="journal article" date="2015" name="Fish Shellfish Immunol.">
        <title>Early steps in the European eel (Anguilla anguilla)-Vibrio vulnificus interaction in the gills: Role of the RtxA13 toxin.</title>
        <authorList>
            <person name="Callol A."/>
            <person name="Pajuelo D."/>
            <person name="Ebbesson L."/>
            <person name="Teles M."/>
            <person name="MacKenzie S."/>
            <person name="Amaro C."/>
        </authorList>
    </citation>
    <scope>NUCLEOTIDE SEQUENCE</scope>
</reference>
<protein>
    <submittedName>
        <fullName evidence="2">Uncharacterized protein</fullName>
    </submittedName>
</protein>
<evidence type="ECO:0000313" key="2">
    <source>
        <dbReference type="EMBL" id="JAH16801.1"/>
    </source>
</evidence>
<proteinExistence type="predicted"/>
<dbReference type="EMBL" id="GBXM01091776">
    <property type="protein sequence ID" value="JAH16801.1"/>
    <property type="molecule type" value="Transcribed_RNA"/>
</dbReference>
<reference evidence="2" key="1">
    <citation type="submission" date="2014-11" db="EMBL/GenBank/DDBJ databases">
        <authorList>
            <person name="Amaro Gonzalez C."/>
        </authorList>
    </citation>
    <scope>NUCLEOTIDE SEQUENCE</scope>
</reference>
<dbReference type="AlphaFoldDB" id="A0A0E9QIV0"/>
<accession>A0A0E9QIV0</accession>
<organism evidence="2">
    <name type="scientific">Anguilla anguilla</name>
    <name type="common">European freshwater eel</name>
    <name type="synonym">Muraena anguilla</name>
    <dbReference type="NCBI Taxonomy" id="7936"/>
    <lineage>
        <taxon>Eukaryota</taxon>
        <taxon>Metazoa</taxon>
        <taxon>Chordata</taxon>
        <taxon>Craniata</taxon>
        <taxon>Vertebrata</taxon>
        <taxon>Euteleostomi</taxon>
        <taxon>Actinopterygii</taxon>
        <taxon>Neopterygii</taxon>
        <taxon>Teleostei</taxon>
        <taxon>Anguilliformes</taxon>
        <taxon>Anguillidae</taxon>
        <taxon>Anguilla</taxon>
    </lineage>
</organism>
<evidence type="ECO:0000256" key="1">
    <source>
        <dbReference type="SAM" id="SignalP"/>
    </source>
</evidence>
<feature type="chain" id="PRO_5002431096" evidence="1">
    <location>
        <begin position="22"/>
        <end position="44"/>
    </location>
</feature>
<name>A0A0E9QIV0_ANGAN</name>
<keyword evidence="1" id="KW-0732">Signal</keyword>
<sequence>MCAVPVCVCVCLCVCLMGAVGKFSVDQSLCSSDEAGNKGKSEKK</sequence>